<dbReference type="AlphaFoldDB" id="A0A8X6YQF7"/>
<gene>
    <name evidence="1" type="ORF">TNIN_317731</name>
</gene>
<dbReference type="EMBL" id="BMAV01020881">
    <property type="protein sequence ID" value="GFY74672.1"/>
    <property type="molecule type" value="Genomic_DNA"/>
</dbReference>
<keyword evidence="1" id="KW-0548">Nucleotidyltransferase</keyword>
<name>A0A8X6YQF7_9ARAC</name>
<sequence>MLRPRLELLACSTGTRLTLSVPVVLDLPHLKATFWTYSMVALWWIKNRREWSIFNSNRVREINEVDSHENWRHVPGISNLADALSRGCTPQHLLDLKWLEAFIWLRKDTGDWTMTKIGCEVRGKF</sequence>
<keyword evidence="1" id="KW-0695">RNA-directed DNA polymerase</keyword>
<dbReference type="GO" id="GO:0003964">
    <property type="term" value="F:RNA-directed DNA polymerase activity"/>
    <property type="evidence" value="ECO:0007669"/>
    <property type="project" value="UniProtKB-KW"/>
</dbReference>
<dbReference type="PANTHER" id="PTHR22955">
    <property type="entry name" value="RETROTRANSPOSON"/>
    <property type="match status" value="1"/>
</dbReference>
<proteinExistence type="predicted"/>
<dbReference type="PANTHER" id="PTHR22955:SF65">
    <property type="entry name" value="INTEGRASE CATALYTIC DOMAIN-CONTAINING PROTEIN"/>
    <property type="match status" value="1"/>
</dbReference>
<comment type="caution">
    <text evidence="1">The sequence shown here is derived from an EMBL/GenBank/DDBJ whole genome shotgun (WGS) entry which is preliminary data.</text>
</comment>
<accession>A0A8X6YQF7</accession>
<evidence type="ECO:0000313" key="1">
    <source>
        <dbReference type="EMBL" id="GFY74672.1"/>
    </source>
</evidence>
<evidence type="ECO:0000313" key="2">
    <source>
        <dbReference type="Proteomes" id="UP000886998"/>
    </source>
</evidence>
<dbReference type="OrthoDB" id="6020750at2759"/>
<keyword evidence="2" id="KW-1185">Reference proteome</keyword>
<keyword evidence="1" id="KW-0808">Transferase</keyword>
<reference evidence="1" key="1">
    <citation type="submission" date="2020-08" db="EMBL/GenBank/DDBJ databases">
        <title>Multicomponent nature underlies the extraordinary mechanical properties of spider dragline silk.</title>
        <authorList>
            <person name="Kono N."/>
            <person name="Nakamura H."/>
            <person name="Mori M."/>
            <person name="Yoshida Y."/>
            <person name="Ohtoshi R."/>
            <person name="Malay A.D."/>
            <person name="Moran D.A.P."/>
            <person name="Tomita M."/>
            <person name="Numata K."/>
            <person name="Arakawa K."/>
        </authorList>
    </citation>
    <scope>NUCLEOTIDE SEQUENCE</scope>
</reference>
<dbReference type="Proteomes" id="UP000886998">
    <property type="component" value="Unassembled WGS sequence"/>
</dbReference>
<organism evidence="1 2">
    <name type="scientific">Trichonephila inaurata madagascariensis</name>
    <dbReference type="NCBI Taxonomy" id="2747483"/>
    <lineage>
        <taxon>Eukaryota</taxon>
        <taxon>Metazoa</taxon>
        <taxon>Ecdysozoa</taxon>
        <taxon>Arthropoda</taxon>
        <taxon>Chelicerata</taxon>
        <taxon>Arachnida</taxon>
        <taxon>Araneae</taxon>
        <taxon>Araneomorphae</taxon>
        <taxon>Entelegynae</taxon>
        <taxon>Araneoidea</taxon>
        <taxon>Nephilidae</taxon>
        <taxon>Trichonephila</taxon>
        <taxon>Trichonephila inaurata</taxon>
    </lineage>
</organism>
<protein>
    <submittedName>
        <fullName evidence="1">Putative RNA-directed DNA polymerase from transposon X-element</fullName>
    </submittedName>
</protein>